<dbReference type="GO" id="GO:0016998">
    <property type="term" value="P:cell wall macromolecule catabolic process"/>
    <property type="evidence" value="ECO:0007669"/>
    <property type="project" value="InterPro"/>
</dbReference>
<name>A0A916SV18_9ACTN</name>
<sequence length="218" mass="22893">MSSWQHTGGALINWGAVRAAGQHMAMVKATESDWYVNPYYVPDAVGVKASGLMLGTYHYADPSKPAAAQALFYAGVALGQRGPQTLPPVLDLESSGGLSPAGLAAWLREYFATLEGITGRKTIIYTYPTFWNTAMAGSSAFTDHPLWIASYNGGSAPTLPRGWGGWTFWQYTDNGRLPGIKGGVDLNAYNGTIPSLYAMGNNIGGLSSGSLGSAGSSS</sequence>
<evidence type="ECO:0008006" key="6">
    <source>
        <dbReference type="Google" id="ProtNLM"/>
    </source>
</evidence>
<keyword evidence="3" id="KW-0326">Glycosidase</keyword>
<accession>A0A916SV18</accession>
<comment type="caution">
    <text evidence="4">The sequence shown here is derived from an EMBL/GenBank/DDBJ whole genome shotgun (WGS) entry which is preliminary data.</text>
</comment>
<dbReference type="Proteomes" id="UP000621454">
    <property type="component" value="Unassembled WGS sequence"/>
</dbReference>
<dbReference type="PANTHER" id="PTHR34135:SF2">
    <property type="entry name" value="LYSOZYME"/>
    <property type="match status" value="1"/>
</dbReference>
<dbReference type="Gene3D" id="3.20.20.80">
    <property type="entry name" value="Glycosidases"/>
    <property type="match status" value="1"/>
</dbReference>
<evidence type="ECO:0000256" key="3">
    <source>
        <dbReference type="ARBA" id="ARBA00023295"/>
    </source>
</evidence>
<proteinExistence type="inferred from homology"/>
<dbReference type="EMBL" id="BMGC01000001">
    <property type="protein sequence ID" value="GGB17639.1"/>
    <property type="molecule type" value="Genomic_DNA"/>
</dbReference>
<dbReference type="PANTHER" id="PTHR34135">
    <property type="entry name" value="LYSOZYME"/>
    <property type="match status" value="1"/>
</dbReference>
<dbReference type="CDD" id="cd00599">
    <property type="entry name" value="GH25_muramidase"/>
    <property type="match status" value="1"/>
</dbReference>
<protein>
    <recommendedName>
        <fullName evidence="6">Lysozyme</fullName>
    </recommendedName>
</protein>
<dbReference type="GO" id="GO:0003796">
    <property type="term" value="F:lysozyme activity"/>
    <property type="evidence" value="ECO:0007669"/>
    <property type="project" value="InterPro"/>
</dbReference>
<gene>
    <name evidence="4" type="ORF">GCM10011489_02150</name>
</gene>
<evidence type="ECO:0000313" key="4">
    <source>
        <dbReference type="EMBL" id="GGB17639.1"/>
    </source>
</evidence>
<dbReference type="SMART" id="SM00641">
    <property type="entry name" value="Glyco_25"/>
    <property type="match status" value="1"/>
</dbReference>
<dbReference type="AlphaFoldDB" id="A0A916SV18"/>
<dbReference type="Pfam" id="PF01183">
    <property type="entry name" value="Glyco_hydro_25"/>
    <property type="match status" value="1"/>
</dbReference>
<reference evidence="4" key="1">
    <citation type="journal article" date="2014" name="Int. J. Syst. Evol. Microbiol.">
        <title>Complete genome sequence of Corynebacterium casei LMG S-19264T (=DSM 44701T), isolated from a smear-ripened cheese.</title>
        <authorList>
            <consortium name="US DOE Joint Genome Institute (JGI-PGF)"/>
            <person name="Walter F."/>
            <person name="Albersmeier A."/>
            <person name="Kalinowski J."/>
            <person name="Ruckert C."/>
        </authorList>
    </citation>
    <scope>NUCLEOTIDE SEQUENCE</scope>
    <source>
        <strain evidence="4">CGMCC 1.12827</strain>
    </source>
</reference>
<comment type="similarity">
    <text evidence="1">Belongs to the glycosyl hydrolase 25 family.</text>
</comment>
<dbReference type="InterPro" id="IPR018077">
    <property type="entry name" value="Glyco_hydro_fam25_subgr"/>
</dbReference>
<dbReference type="InterPro" id="IPR002053">
    <property type="entry name" value="Glyco_hydro_25"/>
</dbReference>
<dbReference type="SUPFAM" id="SSF51445">
    <property type="entry name" value="(Trans)glycosidases"/>
    <property type="match status" value="1"/>
</dbReference>
<dbReference type="GO" id="GO:0016052">
    <property type="term" value="P:carbohydrate catabolic process"/>
    <property type="evidence" value="ECO:0007669"/>
    <property type="project" value="TreeGrafter"/>
</dbReference>
<dbReference type="GO" id="GO:0009253">
    <property type="term" value="P:peptidoglycan catabolic process"/>
    <property type="evidence" value="ECO:0007669"/>
    <property type="project" value="InterPro"/>
</dbReference>
<dbReference type="InterPro" id="IPR017853">
    <property type="entry name" value="GH"/>
</dbReference>
<keyword evidence="5" id="KW-1185">Reference proteome</keyword>
<evidence type="ECO:0000256" key="1">
    <source>
        <dbReference type="ARBA" id="ARBA00010646"/>
    </source>
</evidence>
<keyword evidence="2" id="KW-0378">Hydrolase</keyword>
<organism evidence="4 5">
    <name type="scientific">Gordonia jinhuaensis</name>
    <dbReference type="NCBI Taxonomy" id="1517702"/>
    <lineage>
        <taxon>Bacteria</taxon>
        <taxon>Bacillati</taxon>
        <taxon>Actinomycetota</taxon>
        <taxon>Actinomycetes</taxon>
        <taxon>Mycobacteriales</taxon>
        <taxon>Gordoniaceae</taxon>
        <taxon>Gordonia</taxon>
    </lineage>
</organism>
<evidence type="ECO:0000256" key="2">
    <source>
        <dbReference type="ARBA" id="ARBA00022801"/>
    </source>
</evidence>
<dbReference type="PROSITE" id="PS51904">
    <property type="entry name" value="GLYCOSYL_HYDROL_F25_2"/>
    <property type="match status" value="1"/>
</dbReference>
<reference evidence="4" key="2">
    <citation type="submission" date="2020-09" db="EMBL/GenBank/DDBJ databases">
        <authorList>
            <person name="Sun Q."/>
            <person name="Zhou Y."/>
        </authorList>
    </citation>
    <scope>NUCLEOTIDE SEQUENCE</scope>
    <source>
        <strain evidence="4">CGMCC 1.12827</strain>
    </source>
</reference>
<evidence type="ECO:0000313" key="5">
    <source>
        <dbReference type="Proteomes" id="UP000621454"/>
    </source>
</evidence>